<keyword evidence="3" id="KW-0997">Cell inner membrane</keyword>
<dbReference type="Proteomes" id="UP000033633">
    <property type="component" value="Unassembled WGS sequence"/>
</dbReference>
<dbReference type="PANTHER" id="PTHR30443">
    <property type="entry name" value="INNER MEMBRANE PROTEIN"/>
    <property type="match status" value="1"/>
</dbReference>
<dbReference type="InterPro" id="IPR000917">
    <property type="entry name" value="Sulfatase_N"/>
</dbReference>
<dbReference type="InterPro" id="IPR017850">
    <property type="entry name" value="Alkaline_phosphatase_core_sf"/>
</dbReference>
<feature type="transmembrane region" description="Helical" evidence="8">
    <location>
        <begin position="143"/>
        <end position="161"/>
    </location>
</feature>
<keyword evidence="7 8" id="KW-0472">Membrane</keyword>
<evidence type="ECO:0000256" key="7">
    <source>
        <dbReference type="ARBA" id="ARBA00023136"/>
    </source>
</evidence>
<sequence>MNLFISLLAFYYAFVFNIPVTTKIYQLSHYQMTPFVMSTPFLLFFCFIIVFSFICQPFFYKPVSILLVTTSSLALYASMKYRVMFDYSMIENIFETNTSEAGSYLNISSIFYFSFFGVLPSILILFTDITYSTSVLKEALKRVVLILVALIGACLIAIFFYKDYASVGRNNSYLNKMINPAHVYNTFKYINRTYLTSPEPYQTIGKDAKLKPSDNKKDTLFVVVLGETARSMNFYYNGYKRNTNPYTTDMGLISFKQVSSCGTATAVSVPCMFSNMNRSDYKKSKASNQDNVMDVIGHAGVNLLWKDNDGGDKGVATHFVKIATDPTQNSPLCDGDTCHDEVLLAGLDKEISERPGNTLITLHMIGSHGPTYFQRYPKSMTLFSPACESKDIEKCTDAEIRNTYDNTIAYTDYFISELIKKLETYQSKYNVAMMYISDHGESLGENGLYLHGTPYTIAPSEQTTVPWLMWIPDQYADAKGIDKNCLAGLAKSRHFSQDNFFHTLIGLFGVITSAKNPSLDITESCIIS</sequence>
<dbReference type="RefSeq" id="WP_046221142.1">
    <property type="nucleotide sequence ID" value="NZ_JWYV01000011.1"/>
</dbReference>
<dbReference type="GO" id="GO:0016787">
    <property type="term" value="F:hydrolase activity"/>
    <property type="evidence" value="ECO:0007669"/>
    <property type="project" value="UniProtKB-KW"/>
</dbReference>
<organism evidence="11 12">
    <name type="scientific">Photobacterium halotolerans</name>
    <dbReference type="NCBI Taxonomy" id="265726"/>
    <lineage>
        <taxon>Bacteria</taxon>
        <taxon>Pseudomonadati</taxon>
        <taxon>Pseudomonadota</taxon>
        <taxon>Gammaproteobacteria</taxon>
        <taxon>Vibrionales</taxon>
        <taxon>Vibrionaceae</taxon>
        <taxon>Photobacterium</taxon>
    </lineage>
</organism>
<evidence type="ECO:0000256" key="1">
    <source>
        <dbReference type="ARBA" id="ARBA00004429"/>
    </source>
</evidence>
<feature type="domain" description="Sulfatase N-terminal" evidence="9">
    <location>
        <begin position="221"/>
        <end position="510"/>
    </location>
</feature>
<evidence type="ECO:0000256" key="6">
    <source>
        <dbReference type="ARBA" id="ARBA00022989"/>
    </source>
</evidence>
<evidence type="ECO:0000256" key="3">
    <source>
        <dbReference type="ARBA" id="ARBA00022519"/>
    </source>
</evidence>
<reference evidence="11 12" key="1">
    <citation type="submission" date="2014-12" db="EMBL/GenBank/DDBJ databases">
        <title>Mercury Reductase activity and rhizosphere competence traits in the genome of root associated Photobacterium halotolerans MELD1.</title>
        <authorList>
            <person name="Mathew D.C."/>
            <person name="Huang C.-C."/>
        </authorList>
    </citation>
    <scope>NUCLEOTIDE SEQUENCE [LARGE SCALE GENOMIC DNA]</scope>
    <source>
        <strain evidence="11 12">MELD1</strain>
    </source>
</reference>
<dbReference type="NCBIfam" id="NF028537">
    <property type="entry name" value="P_eth_NH2_trans"/>
    <property type="match status" value="1"/>
</dbReference>
<gene>
    <name evidence="11" type="ORF">KY46_13385</name>
</gene>
<name>A0A0F5VCZ5_9GAMM</name>
<dbReference type="PATRIC" id="fig|265726.11.peg.907"/>
<feature type="transmembrane region" description="Helical" evidence="8">
    <location>
        <begin position="58"/>
        <end position="79"/>
    </location>
</feature>
<keyword evidence="12" id="KW-1185">Reference proteome</keyword>
<dbReference type="Pfam" id="PF00884">
    <property type="entry name" value="Sulfatase"/>
    <property type="match status" value="1"/>
</dbReference>
<accession>A0A0F5VCZ5</accession>
<dbReference type="GO" id="GO:0009244">
    <property type="term" value="P:lipopolysaccharide core region biosynthetic process"/>
    <property type="evidence" value="ECO:0007669"/>
    <property type="project" value="TreeGrafter"/>
</dbReference>
<dbReference type="InterPro" id="IPR012549">
    <property type="entry name" value="EptA-like_N"/>
</dbReference>
<comment type="subcellular location">
    <subcellularLocation>
        <location evidence="1">Cell inner membrane</location>
        <topology evidence="1">Multi-pass membrane protein</topology>
    </subcellularLocation>
</comment>
<evidence type="ECO:0000256" key="8">
    <source>
        <dbReference type="SAM" id="Phobius"/>
    </source>
</evidence>
<evidence type="ECO:0000259" key="9">
    <source>
        <dbReference type="Pfam" id="PF00884"/>
    </source>
</evidence>
<dbReference type="InterPro" id="IPR040423">
    <property type="entry name" value="PEA_transferase"/>
</dbReference>
<protein>
    <submittedName>
        <fullName evidence="11">Hydrolase</fullName>
    </submittedName>
</protein>
<dbReference type="CDD" id="cd16017">
    <property type="entry name" value="LptA"/>
    <property type="match status" value="1"/>
</dbReference>
<keyword evidence="11" id="KW-0378">Hydrolase</keyword>
<dbReference type="InterPro" id="IPR058130">
    <property type="entry name" value="PEA_transf_C"/>
</dbReference>
<feature type="transmembrane region" description="Helical" evidence="8">
    <location>
        <begin position="31"/>
        <end position="51"/>
    </location>
</feature>
<dbReference type="EMBL" id="JWYV01000011">
    <property type="protein sequence ID" value="KKC99364.1"/>
    <property type="molecule type" value="Genomic_DNA"/>
</dbReference>
<evidence type="ECO:0000313" key="12">
    <source>
        <dbReference type="Proteomes" id="UP000033633"/>
    </source>
</evidence>
<keyword evidence="6 8" id="KW-1133">Transmembrane helix</keyword>
<proteinExistence type="predicted"/>
<keyword evidence="5 8" id="KW-0812">Transmembrane</keyword>
<dbReference type="Pfam" id="PF08019">
    <property type="entry name" value="EptA_B_N"/>
    <property type="match status" value="1"/>
</dbReference>
<comment type="caution">
    <text evidence="11">The sequence shown here is derived from an EMBL/GenBank/DDBJ whole genome shotgun (WGS) entry which is preliminary data.</text>
</comment>
<evidence type="ECO:0000313" key="11">
    <source>
        <dbReference type="EMBL" id="KKC99364.1"/>
    </source>
</evidence>
<dbReference type="GO" id="GO:0005886">
    <property type="term" value="C:plasma membrane"/>
    <property type="evidence" value="ECO:0007669"/>
    <property type="project" value="UniProtKB-SubCell"/>
</dbReference>
<feature type="domain" description="Phosphoethanolamine transferase N-terminal" evidence="10">
    <location>
        <begin position="43"/>
        <end position="193"/>
    </location>
</feature>
<dbReference type="SUPFAM" id="SSF53649">
    <property type="entry name" value="Alkaline phosphatase-like"/>
    <property type="match status" value="1"/>
</dbReference>
<dbReference type="OrthoDB" id="9786870at2"/>
<evidence type="ECO:0000256" key="5">
    <source>
        <dbReference type="ARBA" id="ARBA00022692"/>
    </source>
</evidence>
<evidence type="ECO:0000256" key="2">
    <source>
        <dbReference type="ARBA" id="ARBA00022475"/>
    </source>
</evidence>
<keyword evidence="2" id="KW-1003">Cell membrane</keyword>
<dbReference type="Gene3D" id="3.40.720.10">
    <property type="entry name" value="Alkaline Phosphatase, subunit A"/>
    <property type="match status" value="1"/>
</dbReference>
<keyword evidence="4" id="KW-0808">Transferase</keyword>
<evidence type="ECO:0000259" key="10">
    <source>
        <dbReference type="Pfam" id="PF08019"/>
    </source>
</evidence>
<feature type="transmembrane region" description="Helical" evidence="8">
    <location>
        <begin position="110"/>
        <end position="131"/>
    </location>
</feature>
<dbReference type="STRING" id="265726.KY46_13385"/>
<evidence type="ECO:0000256" key="4">
    <source>
        <dbReference type="ARBA" id="ARBA00022679"/>
    </source>
</evidence>
<dbReference type="PANTHER" id="PTHR30443:SF0">
    <property type="entry name" value="PHOSPHOETHANOLAMINE TRANSFERASE EPTA"/>
    <property type="match status" value="1"/>
</dbReference>
<dbReference type="AlphaFoldDB" id="A0A0F5VCZ5"/>
<dbReference type="GO" id="GO:0016776">
    <property type="term" value="F:phosphotransferase activity, phosphate group as acceptor"/>
    <property type="evidence" value="ECO:0007669"/>
    <property type="project" value="TreeGrafter"/>
</dbReference>